<keyword evidence="2 6" id="KW-0515">Mutator protein</keyword>
<dbReference type="InterPro" id="IPR001126">
    <property type="entry name" value="UmuC"/>
</dbReference>
<proteinExistence type="inferred from homology"/>
<feature type="domain" description="UmuC" evidence="7">
    <location>
        <begin position="14"/>
        <end position="198"/>
    </location>
</feature>
<dbReference type="RefSeq" id="WP_213533940.1">
    <property type="nucleotide sequence ID" value="NZ_BOVQ01000002.1"/>
</dbReference>
<evidence type="ECO:0000313" key="8">
    <source>
        <dbReference type="EMBL" id="MFC4651816.1"/>
    </source>
</evidence>
<comment type="catalytic activity">
    <reaction evidence="6">
        <text>DNA(n) + a 2'-deoxyribonucleoside 5'-triphosphate = DNA(n+1) + diphosphate</text>
        <dbReference type="Rhea" id="RHEA:22508"/>
        <dbReference type="Rhea" id="RHEA-COMP:17339"/>
        <dbReference type="Rhea" id="RHEA-COMP:17340"/>
        <dbReference type="ChEBI" id="CHEBI:33019"/>
        <dbReference type="ChEBI" id="CHEBI:61560"/>
        <dbReference type="ChEBI" id="CHEBI:173112"/>
        <dbReference type="EC" id="2.7.7.7"/>
    </reaction>
</comment>
<keyword evidence="6" id="KW-0227">DNA damage</keyword>
<keyword evidence="6" id="KW-0963">Cytoplasm</keyword>
<dbReference type="EC" id="2.7.7.7" evidence="6"/>
<reference evidence="9" key="1">
    <citation type="journal article" date="2019" name="Int. J. Syst. Evol. Microbiol.">
        <title>The Global Catalogue of Microorganisms (GCM) 10K type strain sequencing project: providing services to taxonomists for standard genome sequencing and annotation.</title>
        <authorList>
            <consortium name="The Broad Institute Genomics Platform"/>
            <consortium name="The Broad Institute Genome Sequencing Center for Infectious Disease"/>
            <person name="Wu L."/>
            <person name="Ma J."/>
        </authorList>
    </citation>
    <scope>NUCLEOTIDE SEQUENCE [LARGE SCALE GENOMIC DNA]</scope>
    <source>
        <strain evidence="9">CCUG 63287</strain>
    </source>
</reference>
<comment type="similarity">
    <text evidence="1 6">Belongs to the DNA polymerase type-Y family.</text>
</comment>
<keyword evidence="9" id="KW-1185">Reference proteome</keyword>
<dbReference type="Gene3D" id="1.10.150.20">
    <property type="entry name" value="5' to 3' exonuclease, C-terminal subdomain"/>
    <property type="match status" value="1"/>
</dbReference>
<comment type="subunit">
    <text evidence="6">Monomer.</text>
</comment>
<feature type="active site" evidence="6">
    <location>
        <position position="117"/>
    </location>
</feature>
<dbReference type="GO" id="GO:0003887">
    <property type="term" value="F:DNA-directed DNA polymerase activity"/>
    <property type="evidence" value="ECO:0007669"/>
    <property type="project" value="UniProtKB-EC"/>
</dbReference>
<keyword evidence="6" id="KW-0238">DNA-binding</keyword>
<sequence length="369" mass="41511">MLEFPLINDTSRKIIHIDMDAFFASVEVRDNPKLKGKPVIIARNPLQTGGRGVVSTCSYEARAFGIHSAMSSKEAYDLCPQAVFIPGNYEKYTKVSKQVREIFARYTDKVEAASIDEAYLDVTDNKLASHSAIKIAKLIQHDIFVELQLTCSAGVSYNKFLAKIASDYQKPHGLTVILPEDAKNFLATLPIEKFHGVGKATVPKLNELGVRFGADLQAMNPLDLAERFGVYGWELYLKANGIHNSKVINSRKRKSVGKERTYGKLLYSTDAIKGELARLSEMVMKSMRAHDLRGNIVVLKLRYSDFTTLTKRKNFGEKIVQTEQLFQMAEDIFDELDYKEKLGVRLLGVTVSGFEPTSEVLDIQWTKKE</sequence>
<feature type="site" description="Substrate discrimination" evidence="6">
    <location>
        <position position="23"/>
    </location>
</feature>
<keyword evidence="5 6" id="KW-0239">DNA-directed DNA polymerase</keyword>
<keyword evidence="6 8" id="KW-0808">Transferase</keyword>
<comment type="cofactor">
    <cofactor evidence="6">
        <name>Mg(2+)</name>
        <dbReference type="ChEBI" id="CHEBI:18420"/>
    </cofactor>
    <text evidence="6">Binds 2 magnesium ions per subunit.</text>
</comment>
<dbReference type="InterPro" id="IPR024728">
    <property type="entry name" value="PolY_HhH_motif"/>
</dbReference>
<dbReference type="InterPro" id="IPR017961">
    <property type="entry name" value="DNA_pol_Y-fam_little_finger"/>
</dbReference>
<evidence type="ECO:0000256" key="3">
    <source>
        <dbReference type="ARBA" id="ARBA00022695"/>
    </source>
</evidence>
<comment type="subcellular location">
    <subcellularLocation>
        <location evidence="6">Cytoplasm</location>
    </subcellularLocation>
</comment>
<dbReference type="Pfam" id="PF11799">
    <property type="entry name" value="IMS_C"/>
    <property type="match status" value="1"/>
</dbReference>
<gene>
    <name evidence="6 8" type="primary">dinB</name>
    <name evidence="8" type="ORF">ACFO26_02760</name>
</gene>
<evidence type="ECO:0000259" key="7">
    <source>
        <dbReference type="PROSITE" id="PS50173"/>
    </source>
</evidence>
<dbReference type="CDD" id="cd03586">
    <property type="entry name" value="PolY_Pol_IV_kappa"/>
    <property type="match status" value="1"/>
</dbReference>
<dbReference type="InterPro" id="IPR036775">
    <property type="entry name" value="DNA_pol_Y-fam_lit_finger_sf"/>
</dbReference>
<dbReference type="Pfam" id="PF00817">
    <property type="entry name" value="IMS"/>
    <property type="match status" value="1"/>
</dbReference>
<dbReference type="InterPro" id="IPR022880">
    <property type="entry name" value="DNApol_IV"/>
</dbReference>
<comment type="caution">
    <text evidence="8">The sequence shown here is derived from an EMBL/GenBank/DDBJ whole genome shotgun (WGS) entry which is preliminary data.</text>
</comment>
<feature type="binding site" evidence="6">
    <location>
        <position position="116"/>
    </location>
    <ligand>
        <name>Mg(2+)</name>
        <dbReference type="ChEBI" id="CHEBI:18420"/>
    </ligand>
</feature>
<evidence type="ECO:0000313" key="9">
    <source>
        <dbReference type="Proteomes" id="UP001595987"/>
    </source>
</evidence>
<keyword evidence="3 6" id="KW-0548">Nucleotidyltransferase</keyword>
<evidence type="ECO:0000256" key="2">
    <source>
        <dbReference type="ARBA" id="ARBA00022457"/>
    </source>
</evidence>
<evidence type="ECO:0000256" key="1">
    <source>
        <dbReference type="ARBA" id="ARBA00010945"/>
    </source>
</evidence>
<evidence type="ECO:0000256" key="4">
    <source>
        <dbReference type="ARBA" id="ARBA00022705"/>
    </source>
</evidence>
<dbReference type="InterPro" id="IPR043502">
    <property type="entry name" value="DNA/RNA_pol_sf"/>
</dbReference>
<evidence type="ECO:0000256" key="5">
    <source>
        <dbReference type="ARBA" id="ARBA00022932"/>
    </source>
</evidence>
<organism evidence="8 9">
    <name type="scientific">Lactococcus nasutitermitis</name>
    <dbReference type="NCBI Taxonomy" id="1652957"/>
    <lineage>
        <taxon>Bacteria</taxon>
        <taxon>Bacillati</taxon>
        <taxon>Bacillota</taxon>
        <taxon>Bacilli</taxon>
        <taxon>Lactobacillales</taxon>
        <taxon>Streptococcaceae</taxon>
        <taxon>Lactococcus</taxon>
    </lineage>
</organism>
<dbReference type="PROSITE" id="PS50173">
    <property type="entry name" value="UMUC"/>
    <property type="match status" value="1"/>
</dbReference>
<dbReference type="Gene3D" id="3.30.1490.100">
    <property type="entry name" value="DNA polymerase, Y-family, little finger domain"/>
    <property type="match status" value="1"/>
</dbReference>
<dbReference type="HAMAP" id="MF_01113">
    <property type="entry name" value="DNApol_IV"/>
    <property type="match status" value="1"/>
</dbReference>
<dbReference type="NCBIfam" id="NF002677">
    <property type="entry name" value="PRK02406.1"/>
    <property type="match status" value="1"/>
</dbReference>
<name>A0ABV9JBM5_9LACT</name>
<keyword evidence="6" id="KW-0234">DNA repair</keyword>
<dbReference type="PANTHER" id="PTHR11076:SF33">
    <property type="entry name" value="DNA POLYMERASE KAPPA"/>
    <property type="match status" value="1"/>
</dbReference>
<feature type="binding site" evidence="6">
    <location>
        <position position="18"/>
    </location>
    <ligand>
        <name>Mg(2+)</name>
        <dbReference type="ChEBI" id="CHEBI:18420"/>
    </ligand>
</feature>
<keyword evidence="4 6" id="KW-0235">DNA replication</keyword>
<dbReference type="InterPro" id="IPR043128">
    <property type="entry name" value="Rev_trsase/Diguanyl_cyclase"/>
</dbReference>
<dbReference type="Gene3D" id="3.40.1170.60">
    <property type="match status" value="1"/>
</dbReference>
<accession>A0ABV9JBM5</accession>
<evidence type="ECO:0000256" key="6">
    <source>
        <dbReference type="HAMAP-Rule" id="MF_01113"/>
    </source>
</evidence>
<keyword evidence="6" id="KW-0460">Magnesium</keyword>
<protein>
    <recommendedName>
        <fullName evidence="6">DNA polymerase IV</fullName>
        <shortName evidence="6">Pol IV</shortName>
        <ecNumber evidence="6">2.7.7.7</ecNumber>
    </recommendedName>
</protein>
<comment type="function">
    <text evidence="6">Poorly processive, error-prone DNA polymerase involved in untargeted mutagenesis. Copies undamaged DNA at stalled replication forks, which arise in vivo from mismatched or misaligned primer ends. These misaligned primers can be extended by PolIV. Exhibits no 3'-5' exonuclease (proofreading) activity. May be involved in translesional synthesis, in conjunction with the beta clamp from PolIII.</text>
</comment>
<dbReference type="SUPFAM" id="SSF56672">
    <property type="entry name" value="DNA/RNA polymerases"/>
    <property type="match status" value="1"/>
</dbReference>
<dbReference type="Gene3D" id="3.30.70.270">
    <property type="match status" value="1"/>
</dbReference>
<keyword evidence="6" id="KW-0479">Metal-binding</keyword>
<dbReference type="EMBL" id="JBHSGD010000004">
    <property type="protein sequence ID" value="MFC4651816.1"/>
    <property type="molecule type" value="Genomic_DNA"/>
</dbReference>
<dbReference type="Pfam" id="PF11798">
    <property type="entry name" value="IMS_HHH"/>
    <property type="match status" value="1"/>
</dbReference>
<dbReference type="Proteomes" id="UP001595987">
    <property type="component" value="Unassembled WGS sequence"/>
</dbReference>
<dbReference type="InterPro" id="IPR050116">
    <property type="entry name" value="DNA_polymerase-Y"/>
</dbReference>
<dbReference type="PANTHER" id="PTHR11076">
    <property type="entry name" value="DNA REPAIR POLYMERASE UMUC / TRANSFERASE FAMILY MEMBER"/>
    <property type="match status" value="1"/>
</dbReference>
<dbReference type="SUPFAM" id="SSF100879">
    <property type="entry name" value="Lesion bypass DNA polymerase (Y-family), little finger domain"/>
    <property type="match status" value="1"/>
</dbReference>